<evidence type="ECO:0000259" key="2">
    <source>
        <dbReference type="Pfam" id="PF06938"/>
    </source>
</evidence>
<dbReference type="InterPro" id="IPR010707">
    <property type="entry name" value="DUF1285"/>
</dbReference>
<evidence type="ECO:0000259" key="3">
    <source>
        <dbReference type="Pfam" id="PF21028"/>
    </source>
</evidence>
<dbReference type="PIRSF" id="PIRSF029557">
    <property type="entry name" value="UCP029557"/>
    <property type="match status" value="1"/>
</dbReference>
<dbReference type="KEGG" id="rce:RC1_3416"/>
<feature type="domain" description="DUF1285" evidence="3">
    <location>
        <begin position="62"/>
        <end position="161"/>
    </location>
</feature>
<dbReference type="InterPro" id="IPR023361">
    <property type="entry name" value="DUF1285_beta_roll_sf"/>
</dbReference>
<dbReference type="InterPro" id="IPR048342">
    <property type="entry name" value="DUF1285_C"/>
</dbReference>
<feature type="domain" description="DUF1285" evidence="2">
    <location>
        <begin position="6"/>
        <end position="61"/>
    </location>
</feature>
<dbReference type="HOGENOM" id="CLU_096796_2_0_5"/>
<dbReference type="eggNOG" id="COG3816">
    <property type="taxonomic scope" value="Bacteria"/>
</dbReference>
<dbReference type="Pfam" id="PF21028">
    <property type="entry name" value="DUF1285_C"/>
    <property type="match status" value="1"/>
</dbReference>
<evidence type="ECO:0000313" key="5">
    <source>
        <dbReference type="Proteomes" id="UP000001591"/>
    </source>
</evidence>
<protein>
    <recommendedName>
        <fullName evidence="6">Proteophosphoglycan</fullName>
    </recommendedName>
</protein>
<dbReference type="InterPro" id="IPR048341">
    <property type="entry name" value="DUF1285_N"/>
</dbReference>
<name>B6IWV0_RHOCS</name>
<dbReference type="Proteomes" id="UP000001591">
    <property type="component" value="Chromosome"/>
</dbReference>
<dbReference type="Gene3D" id="3.10.540.10">
    <property type="entry name" value="duf1285 like domain"/>
    <property type="match status" value="1"/>
</dbReference>
<feature type="region of interest" description="Disordered" evidence="1">
    <location>
        <begin position="134"/>
        <end position="153"/>
    </location>
</feature>
<dbReference type="OrthoDB" id="3078366at2"/>
<keyword evidence="5" id="KW-1185">Reference proteome</keyword>
<dbReference type="RefSeq" id="WP_012568552.1">
    <property type="nucleotide sequence ID" value="NC_011420.2"/>
</dbReference>
<proteinExistence type="predicted"/>
<reference evidence="4 5" key="1">
    <citation type="journal article" date="2010" name="BMC Genomics">
        <title>Metabolic flexibility revealed in the genome of the cyst-forming alpha-1 proteobacterium Rhodospirillum centenum.</title>
        <authorList>
            <person name="Lu Y.K."/>
            <person name="Marden J."/>
            <person name="Han M."/>
            <person name="Swingley W.D."/>
            <person name="Mastrian S.D."/>
            <person name="Chowdhury S.R."/>
            <person name="Hao J."/>
            <person name="Helmy T."/>
            <person name="Kim S."/>
            <person name="Kurdoglu A.A."/>
            <person name="Matthies H.J."/>
            <person name="Rollo D."/>
            <person name="Stothard P."/>
            <person name="Blankenship R.E."/>
            <person name="Bauer C.E."/>
            <person name="Touchman J.W."/>
        </authorList>
    </citation>
    <scope>NUCLEOTIDE SEQUENCE [LARGE SCALE GENOMIC DNA]</scope>
    <source>
        <strain evidence="5">ATCC 51521 / SW</strain>
    </source>
</reference>
<dbReference type="STRING" id="414684.RC1_3416"/>
<gene>
    <name evidence="4" type="ordered locus">RC1_3416</name>
</gene>
<dbReference type="EMBL" id="CP000613">
    <property type="protein sequence ID" value="ACJ00774.1"/>
    <property type="molecule type" value="Genomic_DNA"/>
</dbReference>
<dbReference type="Gene3D" id="2.30.270.10">
    <property type="entry name" value="duf1285 protein"/>
    <property type="match status" value="1"/>
</dbReference>
<evidence type="ECO:0000313" key="4">
    <source>
        <dbReference type="EMBL" id="ACJ00774.1"/>
    </source>
</evidence>
<evidence type="ECO:0000256" key="1">
    <source>
        <dbReference type="SAM" id="MobiDB-lite"/>
    </source>
</evidence>
<evidence type="ECO:0008006" key="6">
    <source>
        <dbReference type="Google" id="ProtNLM"/>
    </source>
</evidence>
<dbReference type="AlphaFoldDB" id="B6IWV0"/>
<accession>B6IWV0</accession>
<dbReference type="Pfam" id="PF06938">
    <property type="entry name" value="DUF1285_N"/>
    <property type="match status" value="1"/>
</dbReference>
<organism evidence="4 5">
    <name type="scientific">Rhodospirillum centenum (strain ATCC 51521 / SW)</name>
    <dbReference type="NCBI Taxonomy" id="414684"/>
    <lineage>
        <taxon>Bacteria</taxon>
        <taxon>Pseudomonadati</taxon>
        <taxon>Pseudomonadota</taxon>
        <taxon>Alphaproteobacteria</taxon>
        <taxon>Rhodospirillales</taxon>
        <taxon>Rhodospirillaceae</taxon>
        <taxon>Rhodospirillum</taxon>
    </lineage>
</organism>
<sequence length="166" mass="18666">MAEDEAYDIRIGIDGTWYYHDSPIGRLPLVKLFASVLRRDEAGDYWLVTPAERGRIRVDDVPFMVVEAAFEGTGADQTVRFRTSLDEWVTAGPGHPIHVRTDARTGEPRPYILVRNNLEARINRPVFYELVERGESRRRPGGPGSGGTEFGLWSDGTFFPLGNLTD</sequence>